<dbReference type="RefSeq" id="WP_395124353.1">
    <property type="nucleotide sequence ID" value="NZ_JBIMSN010000094.1"/>
</dbReference>
<organism evidence="1 4">
    <name type="scientific">Antrihabitans spumae</name>
    <dbReference type="NCBI Taxonomy" id="3373370"/>
    <lineage>
        <taxon>Bacteria</taxon>
        <taxon>Bacillati</taxon>
        <taxon>Actinomycetota</taxon>
        <taxon>Actinomycetes</taxon>
        <taxon>Mycobacteriales</taxon>
        <taxon>Nocardiaceae</taxon>
        <taxon>Antrihabitans</taxon>
    </lineage>
</organism>
<sequence>MSSLIDAVHSVALQAGGGRSRTWQHDNVIGIDTPLITDLEIAAALRRHEAQGRPIAAIGVVAQGHVAVDVIFGLREDLATALFTGLHDTNGPAADRESSLAEFLASTTISALAAEGVDSRLRQLSTG</sequence>
<accession>A0ABW7K797</accession>
<evidence type="ECO:0000313" key="4">
    <source>
        <dbReference type="Proteomes" id="UP001609219"/>
    </source>
</evidence>
<evidence type="ECO:0000313" key="1">
    <source>
        <dbReference type="EMBL" id="MFH5230904.1"/>
    </source>
</evidence>
<dbReference type="Proteomes" id="UP001609219">
    <property type="component" value="Unassembled WGS sequence"/>
</dbReference>
<protein>
    <submittedName>
        <fullName evidence="1">Uncharacterized protein</fullName>
    </submittedName>
</protein>
<proteinExistence type="predicted"/>
<gene>
    <name evidence="2" type="ORF">ACHIPV_10810</name>
    <name evidence="1" type="ORF">ACHIRB_20385</name>
</gene>
<name>A0ABW7K797_9NOCA</name>
<dbReference type="Proteomes" id="UP001609176">
    <property type="component" value="Unassembled WGS sequence"/>
</dbReference>
<dbReference type="EMBL" id="JBIMSN010000094">
    <property type="protein sequence ID" value="MFH5230904.1"/>
    <property type="molecule type" value="Genomic_DNA"/>
</dbReference>
<reference evidence="3 4" key="1">
    <citation type="submission" date="2024-10" db="EMBL/GenBank/DDBJ databases">
        <authorList>
            <person name="Riesco R."/>
        </authorList>
    </citation>
    <scope>NUCLEOTIDE SEQUENCE [LARGE SCALE GENOMIC DNA]</scope>
    <source>
        <strain evidence="2 3">NCIMB 15448</strain>
        <strain evidence="1 4">NCIMB 15450</strain>
    </source>
</reference>
<dbReference type="EMBL" id="JBIMSP010000013">
    <property type="protein sequence ID" value="MFH5242369.1"/>
    <property type="molecule type" value="Genomic_DNA"/>
</dbReference>
<comment type="caution">
    <text evidence="1">The sequence shown here is derived from an EMBL/GenBank/DDBJ whole genome shotgun (WGS) entry which is preliminary data.</text>
</comment>
<evidence type="ECO:0000313" key="3">
    <source>
        <dbReference type="Proteomes" id="UP001609176"/>
    </source>
</evidence>
<keyword evidence="4" id="KW-1185">Reference proteome</keyword>
<evidence type="ECO:0000313" key="2">
    <source>
        <dbReference type="EMBL" id="MFH5242369.1"/>
    </source>
</evidence>